<reference evidence="1" key="2">
    <citation type="submission" date="2020-11" db="EMBL/GenBank/DDBJ databases">
        <authorList>
            <person name="McCartney M.A."/>
            <person name="Auch B."/>
            <person name="Kono T."/>
            <person name="Mallez S."/>
            <person name="Becker A."/>
            <person name="Gohl D.M."/>
            <person name="Silverstein K.A.T."/>
            <person name="Koren S."/>
            <person name="Bechman K.B."/>
            <person name="Herman A."/>
            <person name="Abrahante J.E."/>
            <person name="Garbe J."/>
        </authorList>
    </citation>
    <scope>NUCLEOTIDE SEQUENCE</scope>
    <source>
        <strain evidence="1">Duluth1</strain>
        <tissue evidence="1">Whole animal</tissue>
    </source>
</reference>
<reference evidence="1" key="1">
    <citation type="journal article" date="2019" name="bioRxiv">
        <title>The Genome of the Zebra Mussel, Dreissena polymorpha: A Resource for Invasive Species Research.</title>
        <authorList>
            <person name="McCartney M.A."/>
            <person name="Auch B."/>
            <person name="Kono T."/>
            <person name="Mallez S."/>
            <person name="Zhang Y."/>
            <person name="Obille A."/>
            <person name="Becker A."/>
            <person name="Abrahante J.E."/>
            <person name="Garbe J."/>
            <person name="Badalamenti J.P."/>
            <person name="Herman A."/>
            <person name="Mangelson H."/>
            <person name="Liachko I."/>
            <person name="Sullivan S."/>
            <person name="Sone E.D."/>
            <person name="Koren S."/>
            <person name="Silverstein K.A.T."/>
            <person name="Beckman K.B."/>
            <person name="Gohl D.M."/>
        </authorList>
    </citation>
    <scope>NUCLEOTIDE SEQUENCE</scope>
    <source>
        <strain evidence="1">Duluth1</strain>
        <tissue evidence="1">Whole animal</tissue>
    </source>
</reference>
<gene>
    <name evidence="1" type="ORF">DPMN_096423</name>
</gene>
<protein>
    <submittedName>
        <fullName evidence="1">Uncharacterized protein</fullName>
    </submittedName>
</protein>
<dbReference type="AlphaFoldDB" id="A0A9D4R4G4"/>
<keyword evidence="2" id="KW-1185">Reference proteome</keyword>
<organism evidence="1 2">
    <name type="scientific">Dreissena polymorpha</name>
    <name type="common">Zebra mussel</name>
    <name type="synonym">Mytilus polymorpha</name>
    <dbReference type="NCBI Taxonomy" id="45954"/>
    <lineage>
        <taxon>Eukaryota</taxon>
        <taxon>Metazoa</taxon>
        <taxon>Spiralia</taxon>
        <taxon>Lophotrochozoa</taxon>
        <taxon>Mollusca</taxon>
        <taxon>Bivalvia</taxon>
        <taxon>Autobranchia</taxon>
        <taxon>Heteroconchia</taxon>
        <taxon>Euheterodonta</taxon>
        <taxon>Imparidentia</taxon>
        <taxon>Neoheterodontei</taxon>
        <taxon>Myida</taxon>
        <taxon>Dreissenoidea</taxon>
        <taxon>Dreissenidae</taxon>
        <taxon>Dreissena</taxon>
    </lineage>
</organism>
<dbReference type="EMBL" id="JAIWYP010000003">
    <property type="protein sequence ID" value="KAH3853888.1"/>
    <property type="molecule type" value="Genomic_DNA"/>
</dbReference>
<name>A0A9D4R4G4_DREPO</name>
<evidence type="ECO:0000313" key="1">
    <source>
        <dbReference type="EMBL" id="KAH3853888.1"/>
    </source>
</evidence>
<proteinExistence type="predicted"/>
<dbReference type="SUPFAM" id="SSF52047">
    <property type="entry name" value="RNI-like"/>
    <property type="match status" value="1"/>
</dbReference>
<comment type="caution">
    <text evidence="1">The sequence shown here is derived from an EMBL/GenBank/DDBJ whole genome shotgun (WGS) entry which is preliminary data.</text>
</comment>
<sequence>MEHIDVIAKAAFSFLFSSNKETSLVFNDINLSAHLSETSKQFALDSGLLSKRKGKKCTDQTLSFVHKTIQEFLTAFHIYRNGDVIGEVISGYLKRHDNSYRDISQMFIFLCGFNISAANKLSALMNDLDINSDYHRDFQKCILSGYKEAVANKNTPIVLHLSHFKFSRDNAGDLIKIWALNTSRARSLYVDKNVVHVIIRTEDASSSLCKAPGPDSLFSRDCAGPSTRADQEEVKSSASCMEFDLSSYHNLQRLVLNSWFGRRDYITVLPNALLGLNNLKYLEILGGCRCEALDLTYSEHIESIKLDQGVTLLPLSLNNYKTLNCIELDTTYDGLDLSLFENLKWITISSKVKVLPKPLPMHNKLTYIGVRGVDFNSFDNGAIHTWCLLNGADPLQSEGYTPVRSSVEHIALFHVTCPGLWETLLDQNINHLSYRKITSWNNVEYLKVDNVSSMTRSLAFLSQLETLTMHLHEYIDLQLPPSLKHLTVYYATLSPAELRYLVNKLSLRTQSGECRLGFCCGNKMETCGIKNKINCIPSEDYIPIKQEFEAREHVEVKLRIYDRTPNTDAWPHDAWSVRDSFGDDDYGDEIADNEFYNIITRHYDNVLSRISMRLNINCFKIQP</sequence>
<accession>A0A9D4R4G4</accession>
<dbReference type="Proteomes" id="UP000828390">
    <property type="component" value="Unassembled WGS sequence"/>
</dbReference>
<evidence type="ECO:0000313" key="2">
    <source>
        <dbReference type="Proteomes" id="UP000828390"/>
    </source>
</evidence>